<keyword evidence="9" id="KW-0804">Transcription</keyword>
<dbReference type="Pfam" id="PF04561">
    <property type="entry name" value="RNA_pol_Rpb2_2"/>
    <property type="match status" value="1"/>
</dbReference>
<dbReference type="InterPro" id="IPR007642">
    <property type="entry name" value="RNA_pol_Rpb2_2"/>
</dbReference>
<evidence type="ECO:0000259" key="14">
    <source>
        <dbReference type="Pfam" id="PF04560"/>
    </source>
</evidence>
<dbReference type="EC" id="2.7.7.6" evidence="2"/>
<dbReference type="GO" id="GO:0032549">
    <property type="term" value="F:ribonucleoside binding"/>
    <property type="evidence" value="ECO:0007669"/>
    <property type="project" value="InterPro"/>
</dbReference>
<evidence type="ECO:0000256" key="6">
    <source>
        <dbReference type="ARBA" id="ARBA00022723"/>
    </source>
</evidence>
<dbReference type="Pfam" id="PF04565">
    <property type="entry name" value="RNA_pol_Rpb2_3"/>
    <property type="match status" value="1"/>
</dbReference>
<dbReference type="KEGG" id="vg:19738779"/>
<dbReference type="InterPro" id="IPR037033">
    <property type="entry name" value="DNA-dir_RNAP_su2_hyb_sf"/>
</dbReference>
<feature type="region of interest" description="Disordered" evidence="12">
    <location>
        <begin position="1084"/>
        <end position="1105"/>
    </location>
</feature>
<evidence type="ECO:0000259" key="13">
    <source>
        <dbReference type="Pfam" id="PF00562"/>
    </source>
</evidence>
<dbReference type="GO" id="GO:0003899">
    <property type="term" value="F:DNA-directed RNA polymerase activity"/>
    <property type="evidence" value="ECO:0007669"/>
    <property type="project" value="UniProtKB-EC"/>
</dbReference>
<dbReference type="GO" id="GO:0008270">
    <property type="term" value="F:zinc ion binding"/>
    <property type="evidence" value="ECO:0007669"/>
    <property type="project" value="UniProtKB-KW"/>
</dbReference>
<feature type="compositionally biased region" description="Polar residues" evidence="12">
    <location>
        <begin position="1084"/>
        <end position="1098"/>
    </location>
</feature>
<protein>
    <recommendedName>
        <fullName evidence="2">DNA-directed RNA polymerase</fullName>
        <ecNumber evidence="2">2.7.7.6</ecNumber>
    </recommendedName>
</protein>
<evidence type="ECO:0000313" key="19">
    <source>
        <dbReference type="EMBL" id="CCV02567.1"/>
    </source>
</evidence>
<dbReference type="InterPro" id="IPR007645">
    <property type="entry name" value="RNA_pol_Rpb2_3"/>
</dbReference>
<dbReference type="RefSeq" id="YP_009046809.1">
    <property type="nucleotide sequence ID" value="NC_024451.1"/>
</dbReference>
<feature type="domain" description="RNA polymerase Rpb2" evidence="15">
    <location>
        <begin position="231"/>
        <end position="396"/>
    </location>
</feature>
<dbReference type="InterPro" id="IPR007644">
    <property type="entry name" value="RNA_pol_bsu_protrusion"/>
</dbReference>
<dbReference type="Proteomes" id="UP000114278">
    <property type="component" value="Segment"/>
</dbReference>
<feature type="compositionally biased region" description="Acidic residues" evidence="12">
    <location>
        <begin position="304"/>
        <end position="324"/>
    </location>
</feature>
<evidence type="ECO:0000256" key="3">
    <source>
        <dbReference type="ARBA" id="ARBA00022478"/>
    </source>
</evidence>
<dbReference type="Pfam" id="PF04563">
    <property type="entry name" value="RNA_pol_Rpb2_1"/>
    <property type="match status" value="1"/>
</dbReference>
<dbReference type="InterPro" id="IPR007120">
    <property type="entry name" value="DNA-dir_RNAP_su2_dom"/>
</dbReference>
<dbReference type="InterPro" id="IPR037034">
    <property type="entry name" value="RNA_pol_Rpb2_2_sf"/>
</dbReference>
<accession>A0A068QKQ0</accession>
<dbReference type="GO" id="GO:0003677">
    <property type="term" value="F:DNA binding"/>
    <property type="evidence" value="ECO:0007669"/>
    <property type="project" value="InterPro"/>
</dbReference>
<keyword evidence="4" id="KW-0808">Transferase</keyword>
<evidence type="ECO:0000256" key="9">
    <source>
        <dbReference type="ARBA" id="ARBA00023163"/>
    </source>
</evidence>
<dbReference type="Gene3D" id="3.90.1110.10">
    <property type="entry name" value="RNA polymerase Rpb2, domain 2"/>
    <property type="match status" value="1"/>
</dbReference>
<name>A0A068QKQ0_9VIRU</name>
<evidence type="ECO:0000256" key="4">
    <source>
        <dbReference type="ARBA" id="ARBA00022679"/>
    </source>
</evidence>
<dbReference type="InterPro" id="IPR015712">
    <property type="entry name" value="DNA-dir_RNA_pol_su2"/>
</dbReference>
<feature type="domain" description="DNA-directed RNA polymerase subunit 2 hybrid-binding" evidence="13">
    <location>
        <begin position="1060"/>
        <end position="1103"/>
    </location>
</feature>
<dbReference type="SUPFAM" id="SSF64484">
    <property type="entry name" value="beta and beta-prime subunits of DNA dependent RNA-polymerase"/>
    <property type="match status" value="1"/>
</dbReference>
<reference evidence="19 20" key="1">
    <citation type="journal article" date="2014" name="J. Gen. Virol.">
        <title>Genome sequence of a crustacean iridovirus, IIV31, isolated from the pill bug, Armadillidium vulgare.</title>
        <authorList>
            <person name="Piegu B."/>
            <person name="Guizard S."/>
            <person name="Yeping T."/>
            <person name="Cruaud C."/>
            <person name="Asgari S."/>
            <person name="Bideshi D.K."/>
            <person name="Federici B.A."/>
            <person name="Bigot Y."/>
        </authorList>
    </citation>
    <scope>NUCLEOTIDE SEQUENCE [LARGE SCALE GENOMIC DNA]</scope>
</reference>
<keyword evidence="7" id="KW-0863">Zinc-finger</keyword>
<dbReference type="CDD" id="cd00653">
    <property type="entry name" value="RNA_pol_B_RPB2"/>
    <property type="match status" value="1"/>
</dbReference>
<dbReference type="Gene3D" id="3.90.1800.10">
    <property type="entry name" value="RNA polymerase alpha subunit dimerisation domain"/>
    <property type="match status" value="1"/>
</dbReference>
<gene>
    <name evidence="19" type="primary">195R</name>
    <name evidence="19" type="ORF">IIV31_195R</name>
</gene>
<dbReference type="EMBL" id="HF920637">
    <property type="protein sequence ID" value="CCV02567.1"/>
    <property type="molecule type" value="Genomic_DNA"/>
</dbReference>
<dbReference type="GeneID" id="19738779"/>
<evidence type="ECO:0000256" key="1">
    <source>
        <dbReference type="ARBA" id="ARBA00006835"/>
    </source>
</evidence>
<evidence type="ECO:0000256" key="8">
    <source>
        <dbReference type="ARBA" id="ARBA00022833"/>
    </source>
</evidence>
<dbReference type="Pfam" id="PF04566">
    <property type="entry name" value="RNA_pol_Rpb2_4"/>
    <property type="match status" value="1"/>
</dbReference>
<feature type="domain" description="RNA polymerase Rpb2" evidence="14">
    <location>
        <begin position="1106"/>
        <end position="1196"/>
    </location>
</feature>
<evidence type="ECO:0000256" key="10">
    <source>
        <dbReference type="ARBA" id="ARBA00048552"/>
    </source>
</evidence>
<feature type="domain" description="RNA polymerase Rpb2" evidence="18">
    <location>
        <begin position="570"/>
        <end position="630"/>
    </location>
</feature>
<proteinExistence type="inferred from homology"/>
<dbReference type="Pfam" id="PF00562">
    <property type="entry name" value="RNA_pol_Rpb2_6"/>
    <property type="match status" value="2"/>
</dbReference>
<sequence length="1198" mass="134507">MDFELFCENNRFSLLENIFKERGLVHHQLETFNQFLLQDLKTIIDDEASIIFNGKRSHGAEQPANKGSGDRDFTEKIMLKFENVTVSKPTTINDDRTVRPLYPAEARQRTITYEANVLVDITEWALPPVRANIEPVFITKHHKVPIAKIPIMVGSLACNLFNCTQEERVKLGEGKKDPGGYFIINGNEKALIGQMRNTYNRSICFQNKQDEPLTCDMRSMSEETGHSVFVQLKLNSLTSGKAEKHGTIELIITKTKTPIPIGFVFKTLNVTTLEQLQVLIGYEPEIQKYLILLLNNSNMNGANEQEEEKKDEDDNNEPEEEDADNITINTGGTGGEEEKAKQFIEEDMFPHLGISSSFEEKAIMLGNMVRKLLFVNENLEGTKQEDRDNYSNKRIEMAGVLCFELFRMLYKRFIKSAIGSLEKKKRVEIDVISKNAYITTSLAYSFATGSWGVQKNNYIRTGVAQLPQNKVSFGGSFSLLRRFVIPIGKEGKNTKIRQIHQSSVFFACPSETPEGQYVGITLNLSMLAGVSLRTSSVLVKEIIEVAHNDFVATKEFFKQKKEIQKNCVAIFVNGGICGFTKSAENFLQDIELLKKTKSLRYDIGAVWNPVLKEIHVASDAGRFVRPLININSIRARRNSVNWNSFKECLANGDVVFKDAYEIEQSAIAIDIDSLKTHPHVFSLMEIHPSCLLGIMAGQIPYSDHTQSPRNCYQASMAKQAIGFLPAYHIRSETTTRVMLGVEKPLITTQIAEMNGLNEFPNGVNCIVAIAAYTGYNQEDSIILKKEAIERGLFNVITYKTTIAEERKIVSNEKICLPAGPVRRTNYNYSLINDNPSSKFFGVIQEKTKVKKNDVLVGKVIIKTSKSGERTEIDKSEVATEEGTVDRVIRTSKKGLLMFKIVIAQMKIPEIGDKFCSAMAQKGTCGIILPSVDMPFCTDGTIPDLIINPHCLPSRMTINQIMACIHGRICIARGEKMGDATPFQEDWSTRNRVFPESLDSGGTGAGKVRVDKIKILFEELGKCGFSPNGTCVMMNGMTGKKLTTRVEKIDQSGKKYIEEEDSKIFMGPIYYHRLTHMVSDKIFSRPSTNQKRNATTRQPLNGRANDGGLRIGEMEKDCLLVHGGSRLLHEKMFDQSDKFVVRLCVPCKSYFNVSKCDDGSFVCLKCDGVNIVRMNLPFATKLVFQELNAMGIKTDMEVK</sequence>
<keyword evidence="6" id="KW-0479">Metal-binding</keyword>
<dbReference type="InterPro" id="IPR014724">
    <property type="entry name" value="RNA_pol_RPB2_OB-fold"/>
</dbReference>
<dbReference type="PANTHER" id="PTHR20856">
    <property type="entry name" value="DNA-DIRECTED RNA POLYMERASE I SUBUNIT 2"/>
    <property type="match status" value="1"/>
</dbReference>
<feature type="domain" description="RNA polymerase beta subunit protrusion" evidence="16">
    <location>
        <begin position="23"/>
        <end position="427"/>
    </location>
</feature>
<feature type="region of interest" description="Disordered" evidence="12">
    <location>
        <begin position="302"/>
        <end position="337"/>
    </location>
</feature>
<evidence type="ECO:0000313" key="20">
    <source>
        <dbReference type="Proteomes" id="UP000114278"/>
    </source>
</evidence>
<dbReference type="InterPro" id="IPR007646">
    <property type="entry name" value="RNA_pol_Rpb2_4"/>
</dbReference>
<dbReference type="Gene3D" id="2.40.270.10">
    <property type="entry name" value="DNA-directed RNA polymerase, subunit 2, domain 6"/>
    <property type="match status" value="1"/>
</dbReference>
<feature type="domain" description="RNA polymerase Rpb2" evidence="17">
    <location>
        <begin position="471"/>
        <end position="530"/>
    </location>
</feature>
<evidence type="ECO:0000259" key="18">
    <source>
        <dbReference type="Pfam" id="PF04566"/>
    </source>
</evidence>
<keyword evidence="8" id="KW-0862">Zinc</keyword>
<evidence type="ECO:0000259" key="15">
    <source>
        <dbReference type="Pfam" id="PF04561"/>
    </source>
</evidence>
<evidence type="ECO:0000259" key="17">
    <source>
        <dbReference type="Pfam" id="PF04565"/>
    </source>
</evidence>
<dbReference type="GO" id="GO:0006351">
    <property type="term" value="P:DNA-templated transcription"/>
    <property type="evidence" value="ECO:0007669"/>
    <property type="project" value="InterPro"/>
</dbReference>
<feature type="domain" description="DNA-directed RNA polymerase subunit 2 hybrid-binding" evidence="13">
    <location>
        <begin position="695"/>
        <end position="1045"/>
    </location>
</feature>
<dbReference type="Gene3D" id="3.90.1100.10">
    <property type="match status" value="2"/>
</dbReference>
<dbReference type="InterPro" id="IPR007641">
    <property type="entry name" value="RNA_pol_Rpb2_7"/>
</dbReference>
<evidence type="ECO:0000256" key="12">
    <source>
        <dbReference type="SAM" id="MobiDB-lite"/>
    </source>
</evidence>
<keyword evidence="3 19" id="KW-0240">DNA-directed RNA polymerase</keyword>
<keyword evidence="5" id="KW-0548">Nucleotidyltransferase</keyword>
<keyword evidence="20" id="KW-1185">Reference proteome</keyword>
<comment type="catalytic activity">
    <reaction evidence="10">
        <text>RNA(n) + a ribonucleoside 5'-triphosphate = RNA(n+1) + diphosphate</text>
        <dbReference type="Rhea" id="RHEA:21248"/>
        <dbReference type="Rhea" id="RHEA-COMP:14527"/>
        <dbReference type="Rhea" id="RHEA-COMP:17342"/>
        <dbReference type="ChEBI" id="CHEBI:33019"/>
        <dbReference type="ChEBI" id="CHEBI:61557"/>
        <dbReference type="ChEBI" id="CHEBI:140395"/>
        <dbReference type="EC" id="2.7.7.6"/>
    </reaction>
</comment>
<evidence type="ECO:0000259" key="16">
    <source>
        <dbReference type="Pfam" id="PF04563"/>
    </source>
</evidence>
<dbReference type="GO" id="GO:0000428">
    <property type="term" value="C:DNA-directed RNA polymerase complex"/>
    <property type="evidence" value="ECO:0007669"/>
    <property type="project" value="UniProtKB-KW"/>
</dbReference>
<evidence type="ECO:0000256" key="5">
    <source>
        <dbReference type="ARBA" id="ARBA00022695"/>
    </source>
</evidence>
<dbReference type="Gene3D" id="2.40.50.150">
    <property type="match status" value="1"/>
</dbReference>
<evidence type="ECO:0000256" key="11">
    <source>
        <dbReference type="RuleBase" id="RU000434"/>
    </source>
</evidence>
<organism evidence="19 20">
    <name type="scientific">Armadillidium vulgare iridescent virus</name>
    <dbReference type="NCBI Taxonomy" id="72201"/>
    <lineage>
        <taxon>Viruses</taxon>
        <taxon>Varidnaviria</taxon>
        <taxon>Bamfordvirae</taxon>
        <taxon>Nucleocytoviricota</taxon>
        <taxon>Megaviricetes</taxon>
        <taxon>Pimascovirales</taxon>
        <taxon>Pimascovirales incertae sedis</taxon>
        <taxon>Iridoviridae</taxon>
        <taxon>Betairidovirinae</taxon>
        <taxon>Iridovirus</taxon>
        <taxon>Iridovirus armadillidium1</taxon>
        <taxon>Invertebrate iridescent virus 31</taxon>
    </lineage>
</organism>
<evidence type="ECO:0000256" key="7">
    <source>
        <dbReference type="ARBA" id="ARBA00022771"/>
    </source>
</evidence>
<comment type="similarity">
    <text evidence="1 11">Belongs to the RNA polymerase beta chain family.</text>
</comment>
<dbReference type="Pfam" id="PF04560">
    <property type="entry name" value="RNA_pol_Rpb2_7"/>
    <property type="match status" value="1"/>
</dbReference>
<evidence type="ECO:0000256" key="2">
    <source>
        <dbReference type="ARBA" id="ARBA00012418"/>
    </source>
</evidence>